<comment type="similarity">
    <text evidence="1">Belongs to the peptidase S10 family.</text>
</comment>
<keyword evidence="8" id="KW-1185">Reference proteome</keyword>
<proteinExistence type="inferred from homology"/>
<gene>
    <name evidence="9" type="ORF">K489DRAFT_392290</name>
</gene>
<evidence type="ECO:0000313" key="8">
    <source>
        <dbReference type="Proteomes" id="UP000504637"/>
    </source>
</evidence>
<dbReference type="InterPro" id="IPR001563">
    <property type="entry name" value="Peptidase_S10"/>
</dbReference>
<evidence type="ECO:0000313" key="9">
    <source>
        <dbReference type="RefSeq" id="XP_033462883.1"/>
    </source>
</evidence>
<protein>
    <submittedName>
        <fullName evidence="9">Carboxypeptidase S1</fullName>
    </submittedName>
</protein>
<dbReference type="GO" id="GO:0006508">
    <property type="term" value="P:proteolysis"/>
    <property type="evidence" value="ECO:0007669"/>
    <property type="project" value="UniProtKB-KW"/>
</dbReference>
<evidence type="ECO:0000256" key="3">
    <source>
        <dbReference type="ARBA" id="ARBA00022670"/>
    </source>
</evidence>
<keyword evidence="2 9" id="KW-0121">Carboxypeptidase</keyword>
<dbReference type="PANTHER" id="PTHR11802">
    <property type="entry name" value="SERINE PROTEASE FAMILY S10 SERINE CARBOXYPEPTIDASE"/>
    <property type="match status" value="1"/>
</dbReference>
<keyword evidence="7" id="KW-0732">Signal</keyword>
<dbReference type="AlphaFoldDB" id="A0A6J3MG30"/>
<feature type="region of interest" description="Disordered" evidence="6">
    <location>
        <begin position="323"/>
        <end position="353"/>
    </location>
</feature>
<reference evidence="9" key="3">
    <citation type="submission" date="2025-08" db="UniProtKB">
        <authorList>
            <consortium name="RefSeq"/>
        </authorList>
    </citation>
    <scope>IDENTIFICATION</scope>
    <source>
        <strain evidence="9">CBS 342.82</strain>
    </source>
</reference>
<dbReference type="GO" id="GO:0000324">
    <property type="term" value="C:fungal-type vacuole"/>
    <property type="evidence" value="ECO:0007669"/>
    <property type="project" value="TreeGrafter"/>
</dbReference>
<dbReference type="PANTHER" id="PTHR11802:SF64">
    <property type="entry name" value="CARBOXYPEPTIDASE"/>
    <property type="match status" value="1"/>
</dbReference>
<dbReference type="GO" id="GO:0004185">
    <property type="term" value="F:serine-type carboxypeptidase activity"/>
    <property type="evidence" value="ECO:0007669"/>
    <property type="project" value="InterPro"/>
</dbReference>
<keyword evidence="5" id="KW-0325">Glycoprotein</keyword>
<feature type="chain" id="PRO_5026923610" evidence="7">
    <location>
        <begin position="18"/>
        <end position="569"/>
    </location>
</feature>
<keyword evidence="4" id="KW-0378">Hydrolase</keyword>
<dbReference type="InterPro" id="IPR029058">
    <property type="entry name" value="AB_hydrolase_fold"/>
</dbReference>
<dbReference type="GeneID" id="54364530"/>
<dbReference type="Gene3D" id="3.40.50.1820">
    <property type="entry name" value="alpha/beta hydrolase"/>
    <property type="match status" value="1"/>
</dbReference>
<evidence type="ECO:0000256" key="6">
    <source>
        <dbReference type="SAM" id="MobiDB-lite"/>
    </source>
</evidence>
<dbReference type="OrthoDB" id="443318at2759"/>
<feature type="compositionally biased region" description="Basic and acidic residues" evidence="6">
    <location>
        <begin position="324"/>
        <end position="336"/>
    </location>
</feature>
<feature type="signal peptide" evidence="7">
    <location>
        <begin position="1"/>
        <end position="17"/>
    </location>
</feature>
<evidence type="ECO:0000256" key="7">
    <source>
        <dbReference type="SAM" id="SignalP"/>
    </source>
</evidence>
<name>A0A6J3MG30_9PEZI</name>
<evidence type="ECO:0000256" key="5">
    <source>
        <dbReference type="ARBA" id="ARBA00023180"/>
    </source>
</evidence>
<sequence length="569" mass="62464">MWSAILPLLPLLPTAHGAGYGDVKLRYREVPTGICELQAGVKSYSGHADISDHEHIFFWFFEARNVDPKTAPLTAWISGGPGVSSMSELFTEHGPCRVDADNTTIYNNPFSWSNYSNVIYIDQPNQVGFSYSDLVPGYMDKNNEGAIVEDHSCQANNSTCGCFSKPDVTATANSTLAAAPKFWLTLQAFMNSFPEYTDNGFHFGSESYGGHYVPIFSKYIQDQNKASIAGARHIDLKSILIGNGWYSPQLQSQAYYDYGYESGSPYDLPPINATLKKEVYEKLVGPGGCLEQLRECEAIGTDEICKAADNYCGVEIDQPWAKSTGRDDNNVRMLNHEDDEDNEDDEDDEYKESPLPNSFFEAYLNHTHVREAIGALQTWIGDSQTVTEAFDLTGDDGRELGIIKILGELAGEGINVVLYNGDADYICNHLGVEASAAAVGFPGYDKAGFADILTDDCVIHGSVKQSGPFSYVRIYEAGHAAGAFQPLTLQTIFKRAIAGLDIATGTSKAVPGYLSTGPLKDTYREGNRTVQFGYWPEQTTYNYTSNLPTLDNFQPTWNGGACVRAEECT</sequence>
<organism evidence="9">
    <name type="scientific">Dissoconium aciculare CBS 342.82</name>
    <dbReference type="NCBI Taxonomy" id="1314786"/>
    <lineage>
        <taxon>Eukaryota</taxon>
        <taxon>Fungi</taxon>
        <taxon>Dikarya</taxon>
        <taxon>Ascomycota</taxon>
        <taxon>Pezizomycotina</taxon>
        <taxon>Dothideomycetes</taxon>
        <taxon>Dothideomycetidae</taxon>
        <taxon>Mycosphaerellales</taxon>
        <taxon>Dissoconiaceae</taxon>
        <taxon>Dissoconium</taxon>
    </lineage>
</organism>
<reference evidence="9" key="2">
    <citation type="submission" date="2020-04" db="EMBL/GenBank/DDBJ databases">
        <authorList>
            <consortium name="NCBI Genome Project"/>
        </authorList>
    </citation>
    <scope>NUCLEOTIDE SEQUENCE</scope>
    <source>
        <strain evidence="9">CBS 342.82</strain>
    </source>
</reference>
<accession>A0A6J3MG30</accession>
<evidence type="ECO:0000256" key="2">
    <source>
        <dbReference type="ARBA" id="ARBA00022645"/>
    </source>
</evidence>
<keyword evidence="3" id="KW-0645">Protease</keyword>
<dbReference type="PRINTS" id="PR00724">
    <property type="entry name" value="CRBOXYPTASEC"/>
</dbReference>
<dbReference type="SUPFAM" id="SSF53474">
    <property type="entry name" value="alpha/beta-Hydrolases"/>
    <property type="match status" value="1"/>
</dbReference>
<dbReference type="Proteomes" id="UP000504637">
    <property type="component" value="Unplaced"/>
</dbReference>
<evidence type="ECO:0000256" key="4">
    <source>
        <dbReference type="ARBA" id="ARBA00022801"/>
    </source>
</evidence>
<evidence type="ECO:0000256" key="1">
    <source>
        <dbReference type="ARBA" id="ARBA00009431"/>
    </source>
</evidence>
<feature type="compositionally biased region" description="Acidic residues" evidence="6">
    <location>
        <begin position="337"/>
        <end position="350"/>
    </location>
</feature>
<reference evidence="9" key="1">
    <citation type="submission" date="2020-01" db="EMBL/GenBank/DDBJ databases">
        <authorList>
            <consortium name="DOE Joint Genome Institute"/>
            <person name="Haridas S."/>
            <person name="Albert R."/>
            <person name="Binder M."/>
            <person name="Bloem J."/>
            <person name="Labutti K."/>
            <person name="Salamov A."/>
            <person name="Andreopoulos B."/>
            <person name="Baker S.E."/>
            <person name="Barry K."/>
            <person name="Bills G."/>
            <person name="Bluhm B.H."/>
            <person name="Cannon C."/>
            <person name="Castanera R."/>
            <person name="Culley D.E."/>
            <person name="Daum C."/>
            <person name="Ezra D."/>
            <person name="Gonzalez J.B."/>
            <person name="Henrissat B."/>
            <person name="Kuo A."/>
            <person name="Liang C."/>
            <person name="Lipzen A."/>
            <person name="Lutzoni F."/>
            <person name="Magnuson J."/>
            <person name="Mondo S."/>
            <person name="Nolan M."/>
            <person name="Ohm R."/>
            <person name="Pangilinan J."/>
            <person name="Park H.-J."/>
            <person name="Ramirez L."/>
            <person name="Alfaro M."/>
            <person name="Sun H."/>
            <person name="Tritt A."/>
            <person name="Yoshinaga Y."/>
            <person name="Zwiers L.-H."/>
            <person name="Turgeon B.G."/>
            <person name="Goodwin S.B."/>
            <person name="Spatafora J.W."/>
            <person name="Crous P.W."/>
            <person name="Grigoriev I.V."/>
        </authorList>
    </citation>
    <scope>NUCLEOTIDE SEQUENCE</scope>
    <source>
        <strain evidence="9">CBS 342.82</strain>
    </source>
</reference>
<dbReference type="Pfam" id="PF00450">
    <property type="entry name" value="Peptidase_S10"/>
    <property type="match status" value="1"/>
</dbReference>
<dbReference type="RefSeq" id="XP_033462883.1">
    <property type="nucleotide sequence ID" value="XM_033606730.1"/>
</dbReference>